<dbReference type="STRING" id="1193682.BJP25_28515"/>
<dbReference type="PANTHER" id="PTHR41878">
    <property type="entry name" value="LEXA REPRESSOR-RELATED"/>
    <property type="match status" value="1"/>
</dbReference>
<evidence type="ECO:0000259" key="1">
    <source>
        <dbReference type="Pfam" id="PF07929"/>
    </source>
</evidence>
<comment type="caution">
    <text evidence="2">The sequence shown here is derived from an EMBL/GenBank/DDBJ whole genome shotgun (WGS) entry which is preliminary data.</text>
</comment>
<dbReference type="Proteomes" id="UP000186040">
    <property type="component" value="Unassembled WGS sequence"/>
</dbReference>
<dbReference type="AlphaFoldDB" id="A0A1Q9LEW5"/>
<dbReference type="InterPro" id="IPR012912">
    <property type="entry name" value="Plasmid_pRiA4b_Orf3-like"/>
</dbReference>
<evidence type="ECO:0000313" key="2">
    <source>
        <dbReference type="EMBL" id="OLR90568.1"/>
    </source>
</evidence>
<dbReference type="SUPFAM" id="SSF159941">
    <property type="entry name" value="MM3350-like"/>
    <property type="match status" value="1"/>
</dbReference>
<dbReference type="Gene3D" id="3.10.290.30">
    <property type="entry name" value="MM3350-like"/>
    <property type="match status" value="1"/>
</dbReference>
<accession>A0A1Q9LEW5</accession>
<proteinExistence type="predicted"/>
<dbReference type="Pfam" id="PF07929">
    <property type="entry name" value="PRiA4_ORF3"/>
    <property type="match status" value="1"/>
</dbReference>
<organism evidence="2 3">
    <name type="scientific">Actinokineospora bangkokensis</name>
    <dbReference type="NCBI Taxonomy" id="1193682"/>
    <lineage>
        <taxon>Bacteria</taxon>
        <taxon>Bacillati</taxon>
        <taxon>Actinomycetota</taxon>
        <taxon>Actinomycetes</taxon>
        <taxon>Pseudonocardiales</taxon>
        <taxon>Pseudonocardiaceae</taxon>
        <taxon>Actinokineospora</taxon>
    </lineage>
</organism>
<keyword evidence="3" id="KW-1185">Reference proteome</keyword>
<reference evidence="2 3" key="1">
    <citation type="submission" date="2016-10" db="EMBL/GenBank/DDBJ databases">
        <title>The Draft Genome Sequence of Actinokineospora bangkokensis 44EHWT reveals the biosynthetic pathway of antifungal compounds Thailandins with unusual extender unit butylmalonyl-CoA.</title>
        <authorList>
            <person name="Greule A."/>
            <person name="Intra B."/>
            <person name="Flemming S."/>
            <person name="Rommel M.G."/>
            <person name="Panbangred W."/>
            <person name="Bechthold A."/>
        </authorList>
    </citation>
    <scope>NUCLEOTIDE SEQUENCE [LARGE SCALE GENOMIC DNA]</scope>
    <source>
        <strain evidence="2 3">44EHW</strain>
    </source>
</reference>
<dbReference type="EMBL" id="MKQR01000026">
    <property type="protein sequence ID" value="OLR90568.1"/>
    <property type="molecule type" value="Genomic_DNA"/>
</dbReference>
<gene>
    <name evidence="2" type="ORF">BJP25_28515</name>
</gene>
<evidence type="ECO:0000313" key="3">
    <source>
        <dbReference type="Proteomes" id="UP000186040"/>
    </source>
</evidence>
<name>A0A1Q9LEW5_9PSEU</name>
<dbReference type="InterPro" id="IPR024047">
    <property type="entry name" value="MM3350-like_sf"/>
</dbReference>
<sequence length="157" mass="16912">MWRRLDLPAAMSLAEVSDALLTAFGFSGEQQHLFTTPYGLAADVEANLPAADERTVTLAEALARGTFQYRYDLGDAWDVLVRAEKRLPVEPGAEYPRCVGGERAGPPEHVGGVHGYAALLAVLDHPGHPDHAQLTEFVDDGFDPAAFDLAAVDDALR</sequence>
<feature type="domain" description="Plasmid pRiA4b Orf3-like" evidence="1">
    <location>
        <begin position="2"/>
        <end position="150"/>
    </location>
</feature>
<protein>
    <recommendedName>
        <fullName evidence="1">Plasmid pRiA4b Orf3-like domain-containing protein</fullName>
    </recommendedName>
</protein>
<dbReference type="PANTHER" id="PTHR41878:SF1">
    <property type="entry name" value="TNPR PROTEIN"/>
    <property type="match status" value="1"/>
</dbReference>